<keyword evidence="2" id="KW-1185">Reference proteome</keyword>
<proteinExistence type="predicted"/>
<comment type="caution">
    <text evidence="1">The sequence shown here is derived from an EMBL/GenBank/DDBJ whole genome shotgun (WGS) entry which is preliminary data.</text>
</comment>
<reference evidence="1 2" key="1">
    <citation type="journal article" date="2020" name="bioRxiv">
        <title>Metabolic contributions of an alphaproteobacterial endosymbiont in the apicomplexan Cardiosporidium cionae.</title>
        <authorList>
            <person name="Hunter E.S."/>
            <person name="Paight C.J."/>
            <person name="Lane C.E."/>
        </authorList>
    </citation>
    <scope>NUCLEOTIDE SEQUENCE [LARGE SCALE GENOMIC DNA]</scope>
    <source>
        <strain evidence="1">ESH_2018</strain>
    </source>
</reference>
<protein>
    <submittedName>
        <fullName evidence="1">Uncharacterized protein</fullName>
    </submittedName>
</protein>
<dbReference type="Proteomes" id="UP000823046">
    <property type="component" value="Unassembled WGS sequence"/>
</dbReference>
<evidence type="ECO:0000313" key="1">
    <source>
        <dbReference type="EMBL" id="KAF8821473.1"/>
    </source>
</evidence>
<feature type="non-terminal residue" evidence="1">
    <location>
        <position position="1"/>
    </location>
</feature>
<gene>
    <name evidence="1" type="ORF">IE077_001991</name>
</gene>
<evidence type="ECO:0000313" key="2">
    <source>
        <dbReference type="Proteomes" id="UP000823046"/>
    </source>
</evidence>
<sequence>RHRMQNFNEQSLSYPTEQKHRPFDKEISLNANNFISLSNTQLGPTNLSMDFQGDEENKNSARTFPRATQNGWNLREYLRPAHSQIPEKLYADPHLLIPSEKTQIEPYSNINEIPQINYVTKVVEIPQYVYKHKIQEVPTIVPFFDTVECEKIIYKDKIIEVPRIVERHVPVEKLVEVPVIKEIVKFKCIEVPQKIVRVFPVDKYVDVRKQKVYNNAICCQSRLTNISCCKSLFFVMTILLKNKMYFLFQIKEKIVKVQIPRYQERLKFMPITIPRYRQVRIEKKIPRPLLIFQPQDIYRDVEIPKIITKYARTKKALQQSSTGQMLPEISDIPFNQCNGMYISPSHTFK</sequence>
<name>A0ABQ7JBT5_9APIC</name>
<accession>A0ABQ7JBT5</accession>
<organism evidence="1 2">
    <name type="scientific">Cardiosporidium cionae</name>
    <dbReference type="NCBI Taxonomy" id="476202"/>
    <lineage>
        <taxon>Eukaryota</taxon>
        <taxon>Sar</taxon>
        <taxon>Alveolata</taxon>
        <taxon>Apicomplexa</taxon>
        <taxon>Aconoidasida</taxon>
        <taxon>Nephromycida</taxon>
        <taxon>Cardiosporidium</taxon>
    </lineage>
</organism>
<dbReference type="EMBL" id="JADAQX010000176">
    <property type="protein sequence ID" value="KAF8821473.1"/>
    <property type="molecule type" value="Genomic_DNA"/>
</dbReference>